<sequence length="180" mass="21152">MQHSFIPCAATENVLPKFLETFNFEEFSCTEKYNVSFKLDRGTKGALILDKAFNFVELRLPDVTWMALDLKRRPRDPTSDDHPSGTDIRLKIQSRRALRGESVEKNETYKKFLDPDVKVLVQVHSYDFQCRDGVTTLQIHPHYQGNVPFVRRRVIRRFRAADDVQHSRFRTDVEVKQPPW</sequence>
<dbReference type="AlphaFoldDB" id="Q8T779"/>
<reference evidence="1" key="1">
    <citation type="journal article" date="2002" name="Nat. Genet.">
        <title>Evidence of en bloc duplication in vertebrate genomes.</title>
        <authorList>
            <person name="Abi-Rached L."/>
            <person name="Gilles A."/>
            <person name="Shiina T."/>
            <person name="Pontarotti P."/>
            <person name="Inoko H."/>
        </authorList>
    </citation>
    <scope>NUCLEOTIDE SEQUENCE</scope>
</reference>
<protein>
    <submittedName>
        <fullName evidence="1">Uncharacterized protein</fullName>
    </submittedName>
</protein>
<accession>Q8T779</accession>
<evidence type="ECO:0000313" key="1">
    <source>
        <dbReference type="EMBL" id="AAM18865.1"/>
    </source>
</evidence>
<dbReference type="EMBL" id="AF391288">
    <property type="protein sequence ID" value="AAM18865.1"/>
    <property type="molecule type" value="Genomic_DNA"/>
</dbReference>
<proteinExistence type="predicted"/>
<name>Q8T779_BRAFL</name>
<organism evidence="1">
    <name type="scientific">Branchiostoma floridae</name>
    <name type="common">Florida lancelet</name>
    <name type="synonym">Amphioxus</name>
    <dbReference type="NCBI Taxonomy" id="7739"/>
    <lineage>
        <taxon>Eukaryota</taxon>
        <taxon>Metazoa</taxon>
        <taxon>Chordata</taxon>
        <taxon>Cephalochordata</taxon>
        <taxon>Leptocardii</taxon>
        <taxon>Amphioxiformes</taxon>
        <taxon>Branchiostomatidae</taxon>
        <taxon>Branchiostoma</taxon>
    </lineage>
</organism>